<reference evidence="2" key="2">
    <citation type="submission" date="2021-04" db="EMBL/GenBank/DDBJ databases">
        <authorList>
            <person name="Gilroy R."/>
        </authorList>
    </citation>
    <scope>NUCLEOTIDE SEQUENCE</scope>
    <source>
        <strain evidence="2">5134</strain>
    </source>
</reference>
<dbReference type="Gene3D" id="3.10.129.10">
    <property type="entry name" value="Hotdog Thioesterase"/>
    <property type="match status" value="1"/>
</dbReference>
<evidence type="ECO:0000313" key="2">
    <source>
        <dbReference type="EMBL" id="HIY68050.1"/>
    </source>
</evidence>
<name>A0A9D1YYT3_9BACT</name>
<comment type="caution">
    <text evidence="2">The sequence shown here is derived from an EMBL/GenBank/DDBJ whole genome shotgun (WGS) entry which is preliminary data.</text>
</comment>
<evidence type="ECO:0000313" key="3">
    <source>
        <dbReference type="Proteomes" id="UP000886844"/>
    </source>
</evidence>
<dbReference type="PANTHER" id="PTHR42993:SF1">
    <property type="entry name" value="MAOC-LIKE DEHYDRATASE DOMAIN-CONTAINING PROTEIN"/>
    <property type="match status" value="1"/>
</dbReference>
<dbReference type="AlphaFoldDB" id="A0A9D1YYT3"/>
<dbReference type="EMBL" id="DXDA01000012">
    <property type="protein sequence ID" value="HIY68050.1"/>
    <property type="molecule type" value="Genomic_DNA"/>
</dbReference>
<dbReference type="InterPro" id="IPR002539">
    <property type="entry name" value="MaoC-like_dom"/>
</dbReference>
<feature type="domain" description="MaoC-like" evidence="1">
    <location>
        <begin position="13"/>
        <end position="131"/>
    </location>
</feature>
<organism evidence="2 3">
    <name type="scientific">Candidatus Alistipes intestinigallinarum</name>
    <dbReference type="NCBI Taxonomy" id="2838440"/>
    <lineage>
        <taxon>Bacteria</taxon>
        <taxon>Pseudomonadati</taxon>
        <taxon>Bacteroidota</taxon>
        <taxon>Bacteroidia</taxon>
        <taxon>Bacteroidales</taxon>
        <taxon>Rikenellaceae</taxon>
        <taxon>Alistipes</taxon>
    </lineage>
</organism>
<sequence length="154" mass="17644">MSKLIIHDFDDFARYTGQELGVSDYLQITQEQINLFADATLDHQWIHVDPERARTESPYKTTIAHGYLTLSLLPYLWGQVVEVENVKMLVNYGIEKLRFNQAVTVGSEVRLRATLLSLTNLRGIAKAEIKVTLEIRDCPKTAMDATVVFLYHFK</sequence>
<dbReference type="SUPFAM" id="SSF54637">
    <property type="entry name" value="Thioesterase/thiol ester dehydrase-isomerase"/>
    <property type="match status" value="1"/>
</dbReference>
<gene>
    <name evidence="2" type="ORF">H9828_01385</name>
</gene>
<dbReference type="Proteomes" id="UP000886844">
    <property type="component" value="Unassembled WGS sequence"/>
</dbReference>
<dbReference type="InterPro" id="IPR029069">
    <property type="entry name" value="HotDog_dom_sf"/>
</dbReference>
<protein>
    <submittedName>
        <fullName evidence="2">MaoC family dehydratase</fullName>
    </submittedName>
</protein>
<dbReference type="PANTHER" id="PTHR42993">
    <property type="entry name" value="MAOC-LIKE DEHYDRATASE DOMAIN-CONTAINING PROTEIN"/>
    <property type="match status" value="1"/>
</dbReference>
<dbReference type="Pfam" id="PF01575">
    <property type="entry name" value="MaoC_dehydratas"/>
    <property type="match status" value="1"/>
</dbReference>
<reference evidence="2" key="1">
    <citation type="journal article" date="2021" name="PeerJ">
        <title>Extensive microbial diversity within the chicken gut microbiome revealed by metagenomics and culture.</title>
        <authorList>
            <person name="Gilroy R."/>
            <person name="Ravi A."/>
            <person name="Getino M."/>
            <person name="Pursley I."/>
            <person name="Horton D.L."/>
            <person name="Alikhan N.F."/>
            <person name="Baker D."/>
            <person name="Gharbi K."/>
            <person name="Hall N."/>
            <person name="Watson M."/>
            <person name="Adriaenssens E.M."/>
            <person name="Foster-Nyarko E."/>
            <person name="Jarju S."/>
            <person name="Secka A."/>
            <person name="Antonio M."/>
            <person name="Oren A."/>
            <person name="Chaudhuri R.R."/>
            <person name="La Ragione R."/>
            <person name="Hildebrand F."/>
            <person name="Pallen M.J."/>
        </authorList>
    </citation>
    <scope>NUCLEOTIDE SEQUENCE</scope>
    <source>
        <strain evidence="2">5134</strain>
    </source>
</reference>
<proteinExistence type="predicted"/>
<dbReference type="CDD" id="cd03450">
    <property type="entry name" value="NodN"/>
    <property type="match status" value="1"/>
</dbReference>
<dbReference type="InterPro" id="IPR039375">
    <property type="entry name" value="NodN-like"/>
</dbReference>
<accession>A0A9D1YYT3</accession>
<evidence type="ECO:0000259" key="1">
    <source>
        <dbReference type="Pfam" id="PF01575"/>
    </source>
</evidence>